<sequence>MRSILPVVALLALAACSPQPPDKKAEAPAAAAPTTTAPKPPKADIPAGDYTLDKSHATLVFRVSHLGFSNYTAAFADFDAKLRFDQNNAGASALEATINPMSLTLPAPPEGFLAELTGPQWLNTASYPSITFKSTKIETTGPNTGKVTGDLTLHGVTRPVTLDVTYNGGYVGHPMDPHARIGFSAKGTFKRSDFGIAYGVPAPGSTMGVSDEVQVAIEAEFSGPPLATAPAAPAAKP</sequence>
<dbReference type="Pfam" id="PF04264">
    <property type="entry name" value="YceI"/>
    <property type="match status" value="1"/>
</dbReference>
<dbReference type="PROSITE" id="PS51257">
    <property type="entry name" value="PROKAR_LIPOPROTEIN"/>
    <property type="match status" value="1"/>
</dbReference>
<name>A0ABY4ZQ25_9CAUL</name>
<dbReference type="PANTHER" id="PTHR34406:SF1">
    <property type="entry name" value="PROTEIN YCEI"/>
    <property type="match status" value="1"/>
</dbReference>
<dbReference type="SMART" id="SM00867">
    <property type="entry name" value="YceI"/>
    <property type="match status" value="1"/>
</dbReference>
<dbReference type="EMBL" id="CP096040">
    <property type="protein sequence ID" value="USQ94693.1"/>
    <property type="molecule type" value="Genomic_DNA"/>
</dbReference>
<feature type="compositionally biased region" description="Low complexity" evidence="1">
    <location>
        <begin position="27"/>
        <end position="37"/>
    </location>
</feature>
<evidence type="ECO:0000313" key="3">
    <source>
        <dbReference type="EMBL" id="USQ94693.1"/>
    </source>
</evidence>
<keyword evidence="4" id="KW-1185">Reference proteome</keyword>
<dbReference type="InterPro" id="IPR007372">
    <property type="entry name" value="Lipid/polyisoprenoid-bd_YceI"/>
</dbReference>
<evidence type="ECO:0000259" key="2">
    <source>
        <dbReference type="SMART" id="SM00867"/>
    </source>
</evidence>
<protein>
    <submittedName>
        <fullName evidence="3">YceI family protein</fullName>
    </submittedName>
</protein>
<dbReference type="Gene3D" id="2.40.128.110">
    <property type="entry name" value="Lipid/polyisoprenoid-binding, YceI-like"/>
    <property type="match status" value="1"/>
</dbReference>
<feature type="region of interest" description="Disordered" evidence="1">
    <location>
        <begin position="20"/>
        <end position="48"/>
    </location>
</feature>
<organism evidence="3 4">
    <name type="scientific">Caulobacter segnis</name>
    <dbReference type="NCBI Taxonomy" id="88688"/>
    <lineage>
        <taxon>Bacteria</taxon>
        <taxon>Pseudomonadati</taxon>
        <taxon>Pseudomonadota</taxon>
        <taxon>Alphaproteobacteria</taxon>
        <taxon>Caulobacterales</taxon>
        <taxon>Caulobacteraceae</taxon>
        <taxon>Caulobacter</taxon>
    </lineage>
</organism>
<accession>A0ABY4ZQ25</accession>
<reference evidence="3 4" key="1">
    <citation type="submission" date="2022-04" db="EMBL/GenBank/DDBJ databases">
        <title>Genome sequence of soybean root-associated Caulobacter segnis RL271.</title>
        <authorList>
            <person name="Longley R."/>
            <person name="Bonito G."/>
            <person name="Trigodet F."/>
            <person name="Crosson S."/>
            <person name="Fiebig A."/>
        </authorList>
    </citation>
    <scope>NUCLEOTIDE SEQUENCE [LARGE SCALE GENOMIC DNA]</scope>
    <source>
        <strain evidence="3 4">RL271</strain>
    </source>
</reference>
<evidence type="ECO:0000256" key="1">
    <source>
        <dbReference type="SAM" id="MobiDB-lite"/>
    </source>
</evidence>
<dbReference type="PANTHER" id="PTHR34406">
    <property type="entry name" value="PROTEIN YCEI"/>
    <property type="match status" value="1"/>
</dbReference>
<feature type="domain" description="Lipid/polyisoprenoid-binding YceI-like" evidence="2">
    <location>
        <begin position="49"/>
        <end position="222"/>
    </location>
</feature>
<proteinExistence type="predicted"/>
<dbReference type="SUPFAM" id="SSF101874">
    <property type="entry name" value="YceI-like"/>
    <property type="match status" value="1"/>
</dbReference>
<evidence type="ECO:0000313" key="4">
    <source>
        <dbReference type="Proteomes" id="UP001057520"/>
    </source>
</evidence>
<dbReference type="Proteomes" id="UP001057520">
    <property type="component" value="Chromosome"/>
</dbReference>
<dbReference type="InterPro" id="IPR036761">
    <property type="entry name" value="TTHA0802/YceI-like_sf"/>
</dbReference>
<gene>
    <name evidence="3" type="ORF">MZV50_19225</name>
</gene>